<comment type="caution">
    <text evidence="1">The sequence shown here is derived from an EMBL/GenBank/DDBJ whole genome shotgun (WGS) entry which is preliminary data.</text>
</comment>
<evidence type="ECO:0000313" key="1">
    <source>
        <dbReference type="EMBL" id="KAF4472288.1"/>
    </source>
</evidence>
<dbReference type="OrthoDB" id="2019015at2759"/>
<keyword evidence="2" id="KW-1185">Reference proteome</keyword>
<dbReference type="AlphaFoldDB" id="A0A8H4LQJ0"/>
<reference evidence="1 2" key="1">
    <citation type="submission" date="2020-01" db="EMBL/GenBank/DDBJ databases">
        <title>Identification and distribution of gene clusters putatively required for synthesis of sphingolipid metabolism inhibitors in phylogenetically diverse species of the filamentous fungus Fusarium.</title>
        <authorList>
            <person name="Kim H.-S."/>
            <person name="Busman M."/>
            <person name="Brown D.W."/>
            <person name="Divon H."/>
            <person name="Uhlig S."/>
            <person name="Proctor R.H."/>
        </authorList>
    </citation>
    <scope>NUCLEOTIDE SEQUENCE [LARGE SCALE GENOMIC DNA]</scope>
    <source>
        <strain evidence="1 2">NRRL 20459</strain>
    </source>
</reference>
<protein>
    <submittedName>
        <fullName evidence="1">FAD dependent oxidoreductase</fullName>
    </submittedName>
</protein>
<gene>
    <name evidence="1" type="ORF">FALBO_813</name>
</gene>
<dbReference type="Proteomes" id="UP000554235">
    <property type="component" value="Unassembled WGS sequence"/>
</dbReference>
<dbReference type="EMBL" id="JAADYS010000096">
    <property type="protein sequence ID" value="KAF4472288.1"/>
    <property type="molecule type" value="Genomic_DNA"/>
</dbReference>
<organism evidence="1 2">
    <name type="scientific">Fusarium albosuccineum</name>
    <dbReference type="NCBI Taxonomy" id="1237068"/>
    <lineage>
        <taxon>Eukaryota</taxon>
        <taxon>Fungi</taxon>
        <taxon>Dikarya</taxon>
        <taxon>Ascomycota</taxon>
        <taxon>Pezizomycotina</taxon>
        <taxon>Sordariomycetes</taxon>
        <taxon>Hypocreomycetidae</taxon>
        <taxon>Hypocreales</taxon>
        <taxon>Nectriaceae</taxon>
        <taxon>Fusarium</taxon>
        <taxon>Fusarium decemcellulare species complex</taxon>
    </lineage>
</organism>
<sequence>MPVFGLVPIRVMLRVFFFSKEFGNKYGVPPHCTLARYWKPDSQCTFPIVERRIDDPNMKLWDSESAEGSGAALYDDITITHTDTKYFENHYNTYFKSHLCAEPKSEDQKNQVAFPKDESDSPGFRPMYYTYTSKNAKLGSGDAYEPVYQTIFLNKEEQDKWTVDEITAKITKKNWWYPL</sequence>
<evidence type="ECO:0000313" key="2">
    <source>
        <dbReference type="Proteomes" id="UP000554235"/>
    </source>
</evidence>
<accession>A0A8H4LQJ0</accession>
<name>A0A8H4LQJ0_9HYPO</name>
<proteinExistence type="predicted"/>